<name>A0AAV2BEL4_9ARAC</name>
<dbReference type="AlphaFoldDB" id="A0AAV2BEL4"/>
<protein>
    <submittedName>
        <fullName evidence="1">Uncharacterized protein</fullName>
    </submittedName>
</protein>
<evidence type="ECO:0000313" key="1">
    <source>
        <dbReference type="EMBL" id="CAL1294369.1"/>
    </source>
</evidence>
<evidence type="ECO:0000313" key="2">
    <source>
        <dbReference type="Proteomes" id="UP001497382"/>
    </source>
</evidence>
<comment type="caution">
    <text evidence="1">The sequence shown here is derived from an EMBL/GenBank/DDBJ whole genome shotgun (WGS) entry which is preliminary data.</text>
</comment>
<keyword evidence="2" id="KW-1185">Reference proteome</keyword>
<accession>A0AAV2BEL4</accession>
<proteinExistence type="predicted"/>
<organism evidence="1 2">
    <name type="scientific">Larinioides sclopetarius</name>
    <dbReference type="NCBI Taxonomy" id="280406"/>
    <lineage>
        <taxon>Eukaryota</taxon>
        <taxon>Metazoa</taxon>
        <taxon>Ecdysozoa</taxon>
        <taxon>Arthropoda</taxon>
        <taxon>Chelicerata</taxon>
        <taxon>Arachnida</taxon>
        <taxon>Araneae</taxon>
        <taxon>Araneomorphae</taxon>
        <taxon>Entelegynae</taxon>
        <taxon>Araneoidea</taxon>
        <taxon>Araneidae</taxon>
        <taxon>Larinioides</taxon>
    </lineage>
</organism>
<dbReference type="Proteomes" id="UP001497382">
    <property type="component" value="Unassembled WGS sequence"/>
</dbReference>
<sequence>MDIFLEFMQPLYPNASSVEDLVSLGCQDPYKLKESVDYYFTEKEKLNTCVMLMITECQLKRAMGFFTFK</sequence>
<dbReference type="EMBL" id="CAXIEN010000344">
    <property type="protein sequence ID" value="CAL1294369.1"/>
    <property type="molecule type" value="Genomic_DNA"/>
</dbReference>
<reference evidence="1 2" key="1">
    <citation type="submission" date="2024-04" db="EMBL/GenBank/DDBJ databases">
        <authorList>
            <person name="Rising A."/>
            <person name="Reimegard J."/>
            <person name="Sonavane S."/>
            <person name="Akerstrom W."/>
            <person name="Nylinder S."/>
            <person name="Hedman E."/>
            <person name="Kallberg Y."/>
        </authorList>
    </citation>
    <scope>NUCLEOTIDE SEQUENCE [LARGE SCALE GENOMIC DNA]</scope>
</reference>
<gene>
    <name evidence="1" type="ORF">LARSCL_LOCUS18669</name>
</gene>
<feature type="non-terminal residue" evidence="1">
    <location>
        <position position="69"/>
    </location>
</feature>